<feature type="transmembrane region" description="Helical" evidence="2">
    <location>
        <begin position="26"/>
        <end position="43"/>
    </location>
</feature>
<accession>A0ABD3LDR2</accession>
<feature type="region of interest" description="Disordered" evidence="1">
    <location>
        <begin position="290"/>
        <end position="320"/>
    </location>
</feature>
<dbReference type="Pfam" id="PF09532">
    <property type="entry name" value="FDF"/>
    <property type="match status" value="1"/>
</dbReference>
<dbReference type="InterPro" id="IPR025762">
    <property type="entry name" value="DFDF"/>
</dbReference>
<evidence type="ECO:0000313" key="5">
    <source>
        <dbReference type="Proteomes" id="UP001634007"/>
    </source>
</evidence>
<comment type="caution">
    <text evidence="4">The sequence shown here is derived from an EMBL/GenBank/DDBJ whole genome shotgun (WGS) entry which is preliminary data.</text>
</comment>
<feature type="region of interest" description="Disordered" evidence="1">
    <location>
        <begin position="428"/>
        <end position="450"/>
    </location>
</feature>
<evidence type="ECO:0000256" key="1">
    <source>
        <dbReference type="SAM" id="MobiDB-lite"/>
    </source>
</evidence>
<name>A0ABD3LDR2_EUCGL</name>
<keyword evidence="2" id="KW-1133">Transmembrane helix</keyword>
<dbReference type="AlphaFoldDB" id="A0ABD3LDR2"/>
<dbReference type="EMBL" id="JBJKBG010000002">
    <property type="protein sequence ID" value="KAL3748703.1"/>
    <property type="molecule type" value="Genomic_DNA"/>
</dbReference>
<dbReference type="InterPro" id="IPR025609">
    <property type="entry name" value="Lsm14-like_N"/>
</dbReference>
<dbReference type="PANTHER" id="PTHR13586">
    <property type="entry name" value="SCD6 PROTEIN-RELATED"/>
    <property type="match status" value="1"/>
</dbReference>
<evidence type="ECO:0000313" key="4">
    <source>
        <dbReference type="EMBL" id="KAL3748703.1"/>
    </source>
</evidence>
<dbReference type="Pfam" id="PF12701">
    <property type="entry name" value="LSM14"/>
    <property type="match status" value="1"/>
</dbReference>
<dbReference type="InterPro" id="IPR019050">
    <property type="entry name" value="FDF_dom"/>
</dbReference>
<gene>
    <name evidence="4" type="ORF">ACJRO7_009872</name>
</gene>
<sequence length="526" mass="58066">MANSFQGCDLVFTSLVCKKTIKKKCFTWRLFSIGGLMASTFWIRSFGTEGRRKDGPQVLPDNRVFNYVNFRGSDIKFGIELQVLSSESQPEKVTSDLPEDPAIIKAIFLHSSSASSITPQATTISRPNGSSLGLPNLAVHQTLSSYQPTQNSTSFSSLLSTNTLAAGQPMLLHGQEFGRKLLAGLPPGLAAYHIKQPMQHPVTNPLTRSPPVIMDSLTSTPMLIPSDLPSGPDLLSSRITSMSSAAKCSSTAGLNIDPMPQVIHGANFVIKSFTSESLLREPTGAGAPILPLPKPYATKGNLQNPNSIASKSAERGKRYPNNYKMRISNVQNPRDAVSKSCFLITNTKPWERENRKKKAESRKTQNTSNSGRRKKHHQTSKSISAGRGKKIPHLAAKYAEDFDFVAMNKKFNKDEVWGELGNHSKADLKTEADASDPPAEDAEDVDAAMKSDKKPGYVKHYFWPWKPKISEQRKLDMETFGYYQVHQRSHGSRTLRLGGNPKVYSNGRENGNARRGWAHPTWSHVT</sequence>
<proteinExistence type="predicted"/>
<protein>
    <recommendedName>
        <fullName evidence="3">DFDF domain-containing protein</fullName>
    </recommendedName>
</protein>
<organism evidence="4 5">
    <name type="scientific">Eucalyptus globulus</name>
    <name type="common">Tasmanian blue gum</name>
    <dbReference type="NCBI Taxonomy" id="34317"/>
    <lineage>
        <taxon>Eukaryota</taxon>
        <taxon>Viridiplantae</taxon>
        <taxon>Streptophyta</taxon>
        <taxon>Embryophyta</taxon>
        <taxon>Tracheophyta</taxon>
        <taxon>Spermatophyta</taxon>
        <taxon>Magnoliopsida</taxon>
        <taxon>eudicotyledons</taxon>
        <taxon>Gunneridae</taxon>
        <taxon>Pentapetalae</taxon>
        <taxon>rosids</taxon>
        <taxon>malvids</taxon>
        <taxon>Myrtales</taxon>
        <taxon>Myrtaceae</taxon>
        <taxon>Myrtoideae</taxon>
        <taxon>Eucalypteae</taxon>
        <taxon>Eucalyptus</taxon>
    </lineage>
</organism>
<keyword evidence="2" id="KW-0472">Membrane</keyword>
<dbReference type="PROSITE" id="PS51512">
    <property type="entry name" value="DFDF"/>
    <property type="match status" value="1"/>
</dbReference>
<evidence type="ECO:0000259" key="3">
    <source>
        <dbReference type="PROSITE" id="PS51512"/>
    </source>
</evidence>
<keyword evidence="5" id="KW-1185">Reference proteome</keyword>
<dbReference type="SMART" id="SM01271">
    <property type="entry name" value="LSM14"/>
    <property type="match status" value="1"/>
</dbReference>
<dbReference type="PANTHER" id="PTHR13586:SF0">
    <property type="entry name" value="TRAILER HITCH, ISOFORM H"/>
    <property type="match status" value="1"/>
</dbReference>
<dbReference type="SMART" id="SM01199">
    <property type="entry name" value="FDF"/>
    <property type="match status" value="1"/>
</dbReference>
<feature type="region of interest" description="Disordered" evidence="1">
    <location>
        <begin position="348"/>
        <end position="389"/>
    </location>
</feature>
<reference evidence="4 5" key="1">
    <citation type="submission" date="2024-11" db="EMBL/GenBank/DDBJ databases">
        <title>Chromosome-level genome assembly of Eucalyptus globulus Labill. provides insights into its genome evolution.</title>
        <authorList>
            <person name="Li X."/>
        </authorList>
    </citation>
    <scope>NUCLEOTIDE SEQUENCE [LARGE SCALE GENOMIC DNA]</scope>
    <source>
        <strain evidence="4">CL2024</strain>
        <tissue evidence="4">Fresh tender leaves</tissue>
    </source>
</reference>
<keyword evidence="2" id="KW-0812">Transmembrane</keyword>
<dbReference type="Proteomes" id="UP001634007">
    <property type="component" value="Unassembled WGS sequence"/>
</dbReference>
<dbReference type="Gene3D" id="2.30.30.100">
    <property type="match status" value="1"/>
</dbReference>
<feature type="compositionally biased region" description="Polar residues" evidence="1">
    <location>
        <begin position="300"/>
        <end position="310"/>
    </location>
</feature>
<feature type="region of interest" description="Disordered" evidence="1">
    <location>
        <begin position="491"/>
        <end position="526"/>
    </location>
</feature>
<feature type="domain" description="DFDF" evidence="3">
    <location>
        <begin position="390"/>
        <end position="426"/>
    </location>
</feature>
<evidence type="ECO:0000256" key="2">
    <source>
        <dbReference type="SAM" id="Phobius"/>
    </source>
</evidence>